<sequence length="92" mass="10472">MGGKIKNWLIKKLGGITLAEQESVRVEYEAWAVRNLTGKNGEVTPDYLLYLPYYNDDIVVIRSNINICNGEIKGLSVAPWCRNVFTRDLRVV</sequence>
<dbReference type="EMBL" id="MK719705">
    <property type="protein sequence ID" value="QCQ58420.1"/>
    <property type="molecule type" value="Genomic_DNA"/>
</dbReference>
<gene>
    <name evidence="1" type="ORF">Barba3A_gp026</name>
</gene>
<protein>
    <submittedName>
        <fullName evidence="1">Uncharacterized protein</fullName>
    </submittedName>
</protein>
<dbReference type="Proteomes" id="UP000302808">
    <property type="component" value="Segment"/>
</dbReference>
<organism evidence="1 2">
    <name type="scientific">Rheinheimera phage vB_RspM_Barba3A</name>
    <dbReference type="NCBI Taxonomy" id="2565687"/>
    <lineage>
        <taxon>Viruses</taxon>
        <taxon>Duplodnaviria</taxon>
        <taxon>Heunggongvirae</taxon>
        <taxon>Uroviricota</taxon>
        <taxon>Caudoviricetes</taxon>
        <taxon>Barbavirus</taxon>
        <taxon>Barbavirus barba18A</taxon>
    </lineage>
</organism>
<evidence type="ECO:0000313" key="1">
    <source>
        <dbReference type="EMBL" id="QCQ58420.1"/>
    </source>
</evidence>
<accession>A0A4P8MWZ2</accession>
<evidence type="ECO:0000313" key="2">
    <source>
        <dbReference type="Proteomes" id="UP000302808"/>
    </source>
</evidence>
<reference evidence="1 2" key="1">
    <citation type="submission" date="2019-03" db="EMBL/GenBank/DDBJ databases">
        <title>Genomic and seasonal variations among aquatic phages infecting the Baltic Sea Gammaproteobacteria Rheinheimera sp. bal341.</title>
        <authorList>
            <person name="Nilsson E."/>
            <person name="Li K."/>
            <person name="Fridlund J."/>
            <person name="Sulcius S."/>
            <person name="Bunse C."/>
            <person name="Karlsson C.M.G."/>
            <person name="Lindh M."/>
            <person name="Lundin D."/>
            <person name="Pinhassi J."/>
            <person name="Holmfeldt K."/>
        </authorList>
    </citation>
    <scope>NUCLEOTIDE SEQUENCE [LARGE SCALE GENOMIC DNA]</scope>
</reference>
<proteinExistence type="predicted"/>
<name>A0A4P8MWZ2_9CAUD</name>